<proteinExistence type="predicted"/>
<sequence>MGPEKVNIGVAARCRYPQEAGVHQGAPQGTSRLPFLEPGAATDRLRGKRELASHAEAGELPELNHHSEVLAKEALESFPGQTCSQMTAGGHQELVLTPQGGRRLPCGPVRHPRPVGRCRLL</sequence>
<dbReference type="Proteomes" id="UP001066276">
    <property type="component" value="Chromosome 4_1"/>
</dbReference>
<keyword evidence="2" id="KW-1185">Reference proteome</keyword>
<comment type="caution">
    <text evidence="1">The sequence shown here is derived from an EMBL/GenBank/DDBJ whole genome shotgun (WGS) entry which is preliminary data.</text>
</comment>
<organism evidence="1 2">
    <name type="scientific">Pleurodeles waltl</name>
    <name type="common">Iberian ribbed newt</name>
    <dbReference type="NCBI Taxonomy" id="8319"/>
    <lineage>
        <taxon>Eukaryota</taxon>
        <taxon>Metazoa</taxon>
        <taxon>Chordata</taxon>
        <taxon>Craniata</taxon>
        <taxon>Vertebrata</taxon>
        <taxon>Euteleostomi</taxon>
        <taxon>Amphibia</taxon>
        <taxon>Batrachia</taxon>
        <taxon>Caudata</taxon>
        <taxon>Salamandroidea</taxon>
        <taxon>Salamandridae</taxon>
        <taxon>Pleurodelinae</taxon>
        <taxon>Pleurodeles</taxon>
    </lineage>
</organism>
<evidence type="ECO:0000313" key="2">
    <source>
        <dbReference type="Proteomes" id="UP001066276"/>
    </source>
</evidence>
<evidence type="ECO:0000313" key="1">
    <source>
        <dbReference type="EMBL" id="KAJ1174578.1"/>
    </source>
</evidence>
<reference evidence="1" key="1">
    <citation type="journal article" date="2022" name="bioRxiv">
        <title>Sequencing and chromosome-scale assembly of the giantPleurodeles waltlgenome.</title>
        <authorList>
            <person name="Brown T."/>
            <person name="Elewa A."/>
            <person name="Iarovenko S."/>
            <person name="Subramanian E."/>
            <person name="Araus A.J."/>
            <person name="Petzold A."/>
            <person name="Susuki M."/>
            <person name="Suzuki K.-i.T."/>
            <person name="Hayashi T."/>
            <person name="Toyoda A."/>
            <person name="Oliveira C."/>
            <person name="Osipova E."/>
            <person name="Leigh N.D."/>
            <person name="Simon A."/>
            <person name="Yun M.H."/>
        </authorList>
    </citation>
    <scope>NUCLEOTIDE SEQUENCE</scope>
    <source>
        <strain evidence="1">20211129_DDA</strain>
        <tissue evidence="1">Liver</tissue>
    </source>
</reference>
<name>A0AAV7TFE7_PLEWA</name>
<dbReference type="AlphaFoldDB" id="A0AAV7TFE7"/>
<dbReference type="EMBL" id="JANPWB010000007">
    <property type="protein sequence ID" value="KAJ1174578.1"/>
    <property type="molecule type" value="Genomic_DNA"/>
</dbReference>
<gene>
    <name evidence="1" type="ORF">NDU88_006398</name>
</gene>
<accession>A0AAV7TFE7</accession>
<protein>
    <submittedName>
        <fullName evidence="1">Uncharacterized protein</fullName>
    </submittedName>
</protein>